<dbReference type="EMBL" id="FMAJ01000004">
    <property type="protein sequence ID" value="SCB58092.1"/>
    <property type="molecule type" value="Genomic_DNA"/>
</dbReference>
<evidence type="ECO:0000313" key="2">
    <source>
        <dbReference type="Proteomes" id="UP000198723"/>
    </source>
</evidence>
<sequence length="475" mass="52991">MNDLKAQNDFKSAIESLLAEMKRSVGPGSPVAYAGEADGDVLEHTTRKFFLDRLLQALGWELGPAGNMSEEARIKVETTIFMDYVGVSNDSRLPLFIIEAKGWDKPFISASDAVRAREQPSELIIRAIEHVKKGGEKENSPVIGAWHDYLCQVFKYVKSLKDQHGHDLVRVLLTSGQWMVIFEYPSRTFLGTSNADPADIILLRDIDYVARSTDILDLLGRHKIVATVPSTLRPSQLPTFVRPGDVARLYHGLHVRYEASGSSRFEQRPRILVYPAVIVERNDGILLQVLREGDGMPLPTSDDDVVPHLSDVERHADELLLLCHGHLGVTVSVSAIDQFPGFQPKGRRAQAAPAVPLLLDDQAEAPNEWMLLTGQFKHYLRPIPVKSPCAYHSFAGCLAVRQQSSYGAISIRRVSNPRVFFIDTQDHHCAHLAMRDQKDERCRILAIDEMTCCQACIYMDSCWTPGELATLPCGL</sequence>
<name>A0A1C3Y0T8_9HYPH</name>
<dbReference type="STRING" id="1138170.GA0061105_10416"/>
<gene>
    <name evidence="1" type="ORF">GA0061105_10416</name>
</gene>
<dbReference type="RefSeq" id="WP_092749804.1">
    <property type="nucleotide sequence ID" value="NZ_FMAJ01000004.1"/>
</dbReference>
<reference evidence="1 2" key="1">
    <citation type="submission" date="2016-08" db="EMBL/GenBank/DDBJ databases">
        <authorList>
            <person name="Seilhamer J.J."/>
        </authorList>
    </citation>
    <scope>NUCLEOTIDE SEQUENCE [LARGE SCALE GENOMIC DNA]</scope>
    <source>
        <strain evidence="1 2">HBR26</strain>
    </source>
</reference>
<accession>A0A1C3Y0T8</accession>
<proteinExistence type="predicted"/>
<dbReference type="Proteomes" id="UP000198723">
    <property type="component" value="Unassembled WGS sequence"/>
</dbReference>
<dbReference type="AlphaFoldDB" id="A0A1C3Y0T8"/>
<evidence type="ECO:0000313" key="1">
    <source>
        <dbReference type="EMBL" id="SCB58092.1"/>
    </source>
</evidence>
<organism evidence="1 2">
    <name type="scientific">Rhizobium aethiopicum</name>
    <dbReference type="NCBI Taxonomy" id="1138170"/>
    <lineage>
        <taxon>Bacteria</taxon>
        <taxon>Pseudomonadati</taxon>
        <taxon>Pseudomonadota</taxon>
        <taxon>Alphaproteobacteria</taxon>
        <taxon>Hyphomicrobiales</taxon>
        <taxon>Rhizobiaceae</taxon>
        <taxon>Rhizobium/Agrobacterium group</taxon>
        <taxon>Rhizobium</taxon>
    </lineage>
</organism>
<protein>
    <submittedName>
        <fullName evidence="1">Uncharacterized protein</fullName>
    </submittedName>
</protein>